<dbReference type="Pfam" id="PF13860">
    <property type="entry name" value="FlgD_ig"/>
    <property type="match status" value="1"/>
</dbReference>
<dbReference type="Gene3D" id="2.60.40.4070">
    <property type="match status" value="1"/>
</dbReference>
<name>A0A382DGH7_9ZZZZ</name>
<reference evidence="3" key="1">
    <citation type="submission" date="2018-05" db="EMBL/GenBank/DDBJ databases">
        <authorList>
            <person name="Lanie J.A."/>
            <person name="Ng W.-L."/>
            <person name="Kazmierczak K.M."/>
            <person name="Andrzejewski T.M."/>
            <person name="Davidsen T.M."/>
            <person name="Wayne K.J."/>
            <person name="Tettelin H."/>
            <person name="Glass J.I."/>
            <person name="Rusch D."/>
            <person name="Podicherti R."/>
            <person name="Tsui H.-C.T."/>
            <person name="Winkler M.E."/>
        </authorList>
    </citation>
    <scope>NUCLEOTIDE SEQUENCE</scope>
</reference>
<gene>
    <name evidence="3" type="ORF">METZ01_LOCUS190470</name>
</gene>
<dbReference type="InterPro" id="IPR025965">
    <property type="entry name" value="FlgD/Vpr_Ig-like"/>
</dbReference>
<organism evidence="3">
    <name type="scientific">marine metagenome</name>
    <dbReference type="NCBI Taxonomy" id="408172"/>
    <lineage>
        <taxon>unclassified sequences</taxon>
        <taxon>metagenomes</taxon>
        <taxon>ecological metagenomes</taxon>
    </lineage>
</organism>
<feature type="domain" description="FlgD/Vpr Ig-like" evidence="2">
    <location>
        <begin position="473"/>
        <end position="528"/>
    </location>
</feature>
<protein>
    <recommendedName>
        <fullName evidence="2">FlgD/Vpr Ig-like domain-containing protein</fullName>
    </recommendedName>
</protein>
<feature type="compositionally biased region" description="Polar residues" evidence="1">
    <location>
        <begin position="308"/>
        <end position="322"/>
    </location>
</feature>
<evidence type="ECO:0000256" key="1">
    <source>
        <dbReference type="SAM" id="MobiDB-lite"/>
    </source>
</evidence>
<feature type="region of interest" description="Disordered" evidence="1">
    <location>
        <begin position="284"/>
        <end position="327"/>
    </location>
</feature>
<evidence type="ECO:0000259" key="2">
    <source>
        <dbReference type="Pfam" id="PF13860"/>
    </source>
</evidence>
<dbReference type="EMBL" id="UINC01039313">
    <property type="protein sequence ID" value="SVB37616.1"/>
    <property type="molecule type" value="Genomic_DNA"/>
</dbReference>
<evidence type="ECO:0000313" key="3">
    <source>
        <dbReference type="EMBL" id="SVB37616.1"/>
    </source>
</evidence>
<sequence>NVSEMGPHPRSHLTIYLMIRVNTKEIGEATMQNSVRKIYSLAIAMLLALSGAATAGDNANVVVSLDGDAVISGVGAGATIEVALSASGLVGVKQFDVTLTVSPADAFDLSASAFAQNAAAFTISPGIELPADGQVKSGAASFGAAVDGDAALGTFTLTTSDGFTADTEATITVSSLSIGPTSTDRDVFDAAALELSVTVNPPAPPVIEPTLSANSLTDVSLDYSTVGSGDVEDDSDGEIAFSVNFTDDTNDAGEGQTITWDITNNGSESVFLIGVGEIAAGSELSHESATDADGDASATFDAEGDKSAGTTSLSVSASTMADNSDGESRDLSVDFSATWDVPVAAELASFASQITVDDNVLLQWGVASQSNNLGWEIFRSTDNRVFAKVSDLIVGEGTSDEFSSYSYTDGNLPITDVLYYYLNQIDLDGTTSRSQVIEVLFSPTAVSQQALPLVNSLKQNYPNPFNPETTISYDLSGESVVTLTIYDISGQVIRTMVNNQAMSAGQYKSVWDGRDESGIKVASGVYFYQLHTGDFVAKKKMTLLQ</sequence>
<feature type="non-terminal residue" evidence="3">
    <location>
        <position position="1"/>
    </location>
</feature>
<accession>A0A382DGH7</accession>
<dbReference type="AlphaFoldDB" id="A0A382DGH7"/>
<dbReference type="InterPro" id="IPR026444">
    <property type="entry name" value="Secre_tail"/>
</dbReference>
<dbReference type="NCBIfam" id="TIGR04183">
    <property type="entry name" value="Por_Secre_tail"/>
    <property type="match status" value="1"/>
</dbReference>
<proteinExistence type="predicted"/>